<keyword evidence="7" id="KW-1133">Transmembrane helix</keyword>
<organism evidence="9 10">
    <name type="scientific">Exiguobacterium alkaliphilum</name>
    <dbReference type="NCBI Taxonomy" id="1428684"/>
    <lineage>
        <taxon>Bacteria</taxon>
        <taxon>Bacillati</taxon>
        <taxon>Bacillota</taxon>
        <taxon>Bacilli</taxon>
        <taxon>Bacillales</taxon>
        <taxon>Bacillales Family XII. Incertae Sedis</taxon>
        <taxon>Exiguobacterium</taxon>
    </lineage>
</organism>
<keyword evidence="2 6" id="KW-0349">Heme</keyword>
<name>A0ABT2KZY0_9BACL</name>
<sequence>MRNPLLPFAAIAIVAIIAMVSLSYFGVNQAQQAAEGPAMTEMNPEELYAAKGCTGCHGGNLEGGVGPALTGVGERLSAEEIANIIVNGQGSMPGGLASAEEAEVLATWLLEQ</sequence>
<accession>A0ABT2KZY0</accession>
<dbReference type="Gene3D" id="1.10.760.10">
    <property type="entry name" value="Cytochrome c-like domain"/>
    <property type="match status" value="1"/>
</dbReference>
<dbReference type="Proteomes" id="UP001206821">
    <property type="component" value="Unassembled WGS sequence"/>
</dbReference>
<keyword evidence="1" id="KW-0813">Transport</keyword>
<dbReference type="PANTHER" id="PTHR37823">
    <property type="entry name" value="CYTOCHROME C-553-LIKE"/>
    <property type="match status" value="1"/>
</dbReference>
<keyword evidence="7" id="KW-0812">Transmembrane</keyword>
<dbReference type="SUPFAM" id="SSF46626">
    <property type="entry name" value="Cytochrome c"/>
    <property type="match status" value="1"/>
</dbReference>
<keyword evidence="3 6" id="KW-0479">Metal-binding</keyword>
<protein>
    <submittedName>
        <fullName evidence="9">Cytochrome c</fullName>
    </submittedName>
</protein>
<dbReference type="NCBIfam" id="NF045773">
    <property type="entry name" value="cytochro_C550"/>
    <property type="match status" value="1"/>
</dbReference>
<dbReference type="EMBL" id="JANIEK010000070">
    <property type="protein sequence ID" value="MCT4796467.1"/>
    <property type="molecule type" value="Genomic_DNA"/>
</dbReference>
<feature type="domain" description="Cytochrome c" evidence="8">
    <location>
        <begin position="31"/>
        <end position="112"/>
    </location>
</feature>
<evidence type="ECO:0000256" key="3">
    <source>
        <dbReference type="ARBA" id="ARBA00022723"/>
    </source>
</evidence>
<keyword evidence="7" id="KW-0472">Membrane</keyword>
<evidence type="ECO:0000259" key="8">
    <source>
        <dbReference type="PROSITE" id="PS51007"/>
    </source>
</evidence>
<dbReference type="InterPro" id="IPR036909">
    <property type="entry name" value="Cyt_c-like_dom_sf"/>
</dbReference>
<dbReference type="InterPro" id="IPR009056">
    <property type="entry name" value="Cyt_c-like_dom"/>
</dbReference>
<dbReference type="PANTHER" id="PTHR37823:SF4">
    <property type="entry name" value="MENAQUINOL-CYTOCHROME C REDUCTASE CYTOCHROME B_C SUBUNIT"/>
    <property type="match status" value="1"/>
</dbReference>
<evidence type="ECO:0000313" key="10">
    <source>
        <dbReference type="Proteomes" id="UP001206821"/>
    </source>
</evidence>
<dbReference type="RefSeq" id="WP_034809449.1">
    <property type="nucleotide sequence ID" value="NZ_CP073101.1"/>
</dbReference>
<gene>
    <name evidence="9" type="ORF">NQG31_13010</name>
</gene>
<dbReference type="InterPro" id="IPR012218">
    <property type="entry name" value="Cyt_c_BACSU-c550-type"/>
</dbReference>
<evidence type="ECO:0000256" key="7">
    <source>
        <dbReference type="SAM" id="Phobius"/>
    </source>
</evidence>
<dbReference type="Pfam" id="PF13442">
    <property type="entry name" value="Cytochrome_CBB3"/>
    <property type="match status" value="1"/>
</dbReference>
<evidence type="ECO:0000256" key="4">
    <source>
        <dbReference type="ARBA" id="ARBA00022982"/>
    </source>
</evidence>
<proteinExistence type="predicted"/>
<dbReference type="InterPro" id="IPR051811">
    <property type="entry name" value="Cytochrome_c550/c551-like"/>
</dbReference>
<evidence type="ECO:0000256" key="6">
    <source>
        <dbReference type="PROSITE-ProRule" id="PRU00433"/>
    </source>
</evidence>
<evidence type="ECO:0000256" key="1">
    <source>
        <dbReference type="ARBA" id="ARBA00022448"/>
    </source>
</evidence>
<keyword evidence="4" id="KW-0249">Electron transport</keyword>
<feature type="transmembrane region" description="Helical" evidence="7">
    <location>
        <begin position="6"/>
        <end position="27"/>
    </location>
</feature>
<keyword evidence="5 6" id="KW-0408">Iron</keyword>
<evidence type="ECO:0000256" key="5">
    <source>
        <dbReference type="ARBA" id="ARBA00023004"/>
    </source>
</evidence>
<comment type="caution">
    <text evidence="9">The sequence shown here is derived from an EMBL/GenBank/DDBJ whole genome shotgun (WGS) entry which is preliminary data.</text>
</comment>
<evidence type="ECO:0000256" key="2">
    <source>
        <dbReference type="ARBA" id="ARBA00022617"/>
    </source>
</evidence>
<evidence type="ECO:0000313" key="9">
    <source>
        <dbReference type="EMBL" id="MCT4796467.1"/>
    </source>
</evidence>
<keyword evidence="10" id="KW-1185">Reference proteome</keyword>
<dbReference type="PIRSF" id="PIRSF000025">
    <property type="entry name" value="Cytc_Bsub_c550"/>
    <property type="match status" value="1"/>
</dbReference>
<dbReference type="PROSITE" id="PS51007">
    <property type="entry name" value="CYTC"/>
    <property type="match status" value="1"/>
</dbReference>
<reference evidence="9 10" key="1">
    <citation type="submission" date="2022-07" db="EMBL/GenBank/DDBJ databases">
        <title>Genomic and pangenome structural analysis of the polyextremophile Exiguobacterium.</title>
        <authorList>
            <person name="Shen L."/>
        </authorList>
    </citation>
    <scope>NUCLEOTIDE SEQUENCE [LARGE SCALE GENOMIC DNA]</scope>
    <source>
        <strain evidence="9 10">12_1</strain>
    </source>
</reference>
<dbReference type="InterPro" id="IPR054780">
    <property type="entry name" value="Cytochro_C550_firm"/>
</dbReference>